<dbReference type="Pfam" id="PF01044">
    <property type="entry name" value="Vinculin"/>
    <property type="match status" value="2"/>
</dbReference>
<evidence type="ECO:0000256" key="10">
    <source>
        <dbReference type="ARBA" id="ARBA00023180"/>
    </source>
</evidence>
<evidence type="ECO:0000256" key="1">
    <source>
        <dbReference type="ARBA" id="ARBA00004496"/>
    </source>
</evidence>
<dbReference type="SUPFAM" id="SSF47220">
    <property type="entry name" value="alpha-catenin/vinculin-like"/>
    <property type="match status" value="3"/>
</dbReference>
<feature type="non-terminal residue" evidence="12">
    <location>
        <position position="1616"/>
    </location>
</feature>
<evidence type="ECO:0000256" key="8">
    <source>
        <dbReference type="ARBA" id="ARBA00022837"/>
    </source>
</evidence>
<dbReference type="FunFam" id="2.10.25.10:FF:000568">
    <property type="entry name" value="Fibulin 7"/>
    <property type="match status" value="1"/>
</dbReference>
<protein>
    <submittedName>
        <fullName evidence="12">FBLN7 protein</fullName>
    </submittedName>
</protein>
<keyword evidence="4" id="KW-0963">Cytoplasm</keyword>
<keyword evidence="5" id="KW-0964">Secreted</keyword>
<keyword evidence="9" id="KW-1015">Disulfide bond</keyword>
<evidence type="ECO:0000313" key="13">
    <source>
        <dbReference type="Proteomes" id="UP000886611"/>
    </source>
</evidence>
<dbReference type="GO" id="GO:0008013">
    <property type="term" value="F:beta-catenin binding"/>
    <property type="evidence" value="ECO:0007669"/>
    <property type="project" value="TreeGrafter"/>
</dbReference>
<accession>A0A8X7XE54</accession>
<evidence type="ECO:0000256" key="6">
    <source>
        <dbReference type="ARBA" id="ARBA00022536"/>
    </source>
</evidence>
<dbReference type="GO" id="GO:0098609">
    <property type="term" value="P:cell-cell adhesion"/>
    <property type="evidence" value="ECO:0007669"/>
    <property type="project" value="TreeGrafter"/>
</dbReference>
<keyword evidence="8" id="KW-0106">Calcium</keyword>
<dbReference type="Proteomes" id="UP000886611">
    <property type="component" value="Unassembled WGS sequence"/>
</dbReference>
<dbReference type="CDD" id="cd00054">
    <property type="entry name" value="EGF_CA"/>
    <property type="match status" value="1"/>
</dbReference>
<keyword evidence="13" id="KW-1185">Reference proteome</keyword>
<proteinExistence type="inferred from homology"/>
<dbReference type="GO" id="GO:0005576">
    <property type="term" value="C:extracellular region"/>
    <property type="evidence" value="ECO:0007669"/>
    <property type="project" value="UniProtKB-SubCell"/>
</dbReference>
<keyword evidence="6" id="KW-0245">EGF-like domain</keyword>
<dbReference type="GO" id="GO:0016342">
    <property type="term" value="C:catenin complex"/>
    <property type="evidence" value="ECO:0007669"/>
    <property type="project" value="TreeGrafter"/>
</dbReference>
<dbReference type="GO" id="GO:0051015">
    <property type="term" value="F:actin filament binding"/>
    <property type="evidence" value="ECO:0007669"/>
    <property type="project" value="InterPro"/>
</dbReference>
<evidence type="ECO:0000256" key="9">
    <source>
        <dbReference type="ARBA" id="ARBA00023157"/>
    </source>
</evidence>
<dbReference type="Gene3D" id="1.20.120.810">
    <property type="entry name" value="Vinculin, Vh2 four-helix bundle"/>
    <property type="match status" value="2"/>
</dbReference>
<gene>
    <name evidence="12" type="primary">Fbln7_1</name>
    <name evidence="12" type="ORF">GTO96_0010162</name>
</gene>
<dbReference type="Gene3D" id="2.10.25.10">
    <property type="entry name" value="Laminin"/>
    <property type="match status" value="1"/>
</dbReference>
<dbReference type="Gene3D" id="1.20.120.230">
    <property type="entry name" value="Alpha-catenin/vinculin-like"/>
    <property type="match status" value="2"/>
</dbReference>
<dbReference type="PANTHER" id="PTHR18914">
    <property type="entry name" value="ALPHA CATENIN"/>
    <property type="match status" value="1"/>
</dbReference>
<dbReference type="InterPro" id="IPR055088">
    <property type="entry name" value="Fibulin_C"/>
</dbReference>
<organism evidence="12 13">
    <name type="scientific">Polypterus senegalus</name>
    <name type="common">Senegal bichir</name>
    <dbReference type="NCBI Taxonomy" id="55291"/>
    <lineage>
        <taxon>Eukaryota</taxon>
        <taxon>Metazoa</taxon>
        <taxon>Chordata</taxon>
        <taxon>Craniata</taxon>
        <taxon>Vertebrata</taxon>
        <taxon>Euteleostomi</taxon>
        <taxon>Actinopterygii</taxon>
        <taxon>Polypteriformes</taxon>
        <taxon>Polypteridae</taxon>
        <taxon>Polypterus</taxon>
    </lineage>
</organism>
<dbReference type="EMBL" id="JAATIS010000859">
    <property type="protein sequence ID" value="KAG2467420.1"/>
    <property type="molecule type" value="Genomic_DNA"/>
</dbReference>
<dbReference type="GO" id="GO:0032502">
    <property type="term" value="P:developmental process"/>
    <property type="evidence" value="ECO:0007669"/>
    <property type="project" value="UniProtKB-ARBA"/>
</dbReference>
<comment type="similarity">
    <text evidence="3">Belongs to the vinculin/alpha-catenin family.</text>
</comment>
<dbReference type="InterPro" id="IPR018097">
    <property type="entry name" value="EGF_Ca-bd_CS"/>
</dbReference>
<keyword evidence="7" id="KW-0677">Repeat</keyword>
<comment type="caution">
    <text evidence="12">The sequence shown here is derived from an EMBL/GenBank/DDBJ whole genome shotgun (WGS) entry which is preliminary data.</text>
</comment>
<evidence type="ECO:0000256" key="3">
    <source>
        <dbReference type="ARBA" id="ARBA00008376"/>
    </source>
</evidence>
<dbReference type="SMART" id="SM00179">
    <property type="entry name" value="EGF_CA"/>
    <property type="match status" value="1"/>
</dbReference>
<dbReference type="InterPro" id="IPR049883">
    <property type="entry name" value="NOTCH1_EGF-like"/>
</dbReference>
<dbReference type="PANTHER" id="PTHR18914:SF30">
    <property type="entry name" value="VINCULIN_ALPHA-CATENIN FAMILY MEMBER 1"/>
    <property type="match status" value="1"/>
</dbReference>
<feature type="non-terminal residue" evidence="12">
    <location>
        <position position="1"/>
    </location>
</feature>
<evidence type="ECO:0000256" key="4">
    <source>
        <dbReference type="ARBA" id="ARBA00022490"/>
    </source>
</evidence>
<reference evidence="12 13" key="1">
    <citation type="journal article" date="2021" name="Cell">
        <title>Tracing the genetic footprints of vertebrate landing in non-teleost ray-finned fishes.</title>
        <authorList>
            <person name="Bi X."/>
            <person name="Wang K."/>
            <person name="Yang L."/>
            <person name="Pan H."/>
            <person name="Jiang H."/>
            <person name="Wei Q."/>
            <person name="Fang M."/>
            <person name="Yu H."/>
            <person name="Zhu C."/>
            <person name="Cai Y."/>
            <person name="He Y."/>
            <person name="Gan X."/>
            <person name="Zeng H."/>
            <person name="Yu D."/>
            <person name="Zhu Y."/>
            <person name="Jiang H."/>
            <person name="Qiu Q."/>
            <person name="Yang H."/>
            <person name="Zhang Y.E."/>
            <person name="Wang W."/>
            <person name="Zhu M."/>
            <person name="He S."/>
            <person name="Zhang G."/>
        </authorList>
    </citation>
    <scope>NUCLEOTIDE SEQUENCE [LARGE SCALE GENOMIC DNA]</scope>
    <source>
        <strain evidence="12">Bchr_013</strain>
    </source>
</reference>
<evidence type="ECO:0000259" key="11">
    <source>
        <dbReference type="SMART" id="SM00179"/>
    </source>
</evidence>
<evidence type="ECO:0000313" key="12">
    <source>
        <dbReference type="EMBL" id="KAG2467420.1"/>
    </source>
</evidence>
<feature type="domain" description="EGF-like calcium-binding" evidence="11">
    <location>
        <begin position="1447"/>
        <end position="1496"/>
    </location>
</feature>
<evidence type="ECO:0000256" key="5">
    <source>
        <dbReference type="ARBA" id="ARBA00022525"/>
    </source>
</evidence>
<dbReference type="Pfam" id="PF22914">
    <property type="entry name" value="Fibulin_C"/>
    <property type="match status" value="1"/>
</dbReference>
<dbReference type="SUPFAM" id="SSF57196">
    <property type="entry name" value="EGF/Laminin"/>
    <property type="match status" value="1"/>
</dbReference>
<dbReference type="GO" id="GO:0005509">
    <property type="term" value="F:calcium ion binding"/>
    <property type="evidence" value="ECO:0007669"/>
    <property type="project" value="InterPro"/>
</dbReference>
<dbReference type="PROSITE" id="PS01187">
    <property type="entry name" value="EGF_CA"/>
    <property type="match status" value="1"/>
</dbReference>
<keyword evidence="10" id="KW-0325">Glycoprotein</keyword>
<dbReference type="GO" id="GO:0005737">
    <property type="term" value="C:cytoplasm"/>
    <property type="evidence" value="ECO:0007669"/>
    <property type="project" value="UniProtKB-SubCell"/>
</dbReference>
<dbReference type="InterPro" id="IPR036723">
    <property type="entry name" value="Alpha-catenin/vinculin-like_sf"/>
</dbReference>
<name>A0A8X7XE54_POLSE</name>
<evidence type="ECO:0000256" key="7">
    <source>
        <dbReference type="ARBA" id="ARBA00022737"/>
    </source>
</evidence>
<dbReference type="InterPro" id="IPR006077">
    <property type="entry name" value="Vinculin/catenin"/>
</dbReference>
<evidence type="ECO:0000256" key="2">
    <source>
        <dbReference type="ARBA" id="ARBA00004613"/>
    </source>
</evidence>
<sequence length="1616" mass="182544">MKTKSVERIIAPIAAQVYHLVLINEWGAAGEQLADLEEEAHKVTEATTHLAAVALRIAEQSENDLMKKEMGPATESLILNGNKLLLVAQKLSIEPQFQVHREELIVVTQNILLDTQKILLLEDDATIRRIVRAAHHLLESLIQIESARDVTTLSKLLNEFSKSLILLNDLLNSRVSDLIDHVKHTHLTNFSARLQKCISMLYTATHGCIKHPQDPEMQAAKKYIIYQIQTVIFSIISFINTDSSPQNKAGFYTQTINVLCQLFSRETMPPMKDCNFDILVRNLVFQCMGLASASREQSQLTLVQHCQRILQHRAKIMIQIKLLENNADTNIQESLHNHYKAMKHELMNLKRSIGTAVIYQILDAFKYTEEPLNELLLSVLAQSPDAKSLNKKTDFHLCQESFHSHANRILQVAGSVLAISDDIKNIQDIESSIVCLNQRKDDIIICLSALGTNSFSSDFLQKLDTLSQQWNNETKQLKHSIYNIFDIREFIDLSVSELTNVKNQCEEAFKCKDGQLLRKQTTLLIRYVDHMIEAIKGYIDKSNDPIFRNGLLVLLKQVEILMYSVNQDTQNCLENMSNPHKLETFSEKILQMIKSIHILRNGLDGANHPDILSPLRDDIRLLQSSKIVSLGERKSVLNSEQRTAQQLTYSQRFQAISGKEHCLLKLNQIFPEHLEGAQSIQEIDFLPLIHTLFVAIQKKSLHELQTACIHFQECSSCYAEASKEAIAFTKGTEKEKLQLLRSKLLFALPELVKCAQEITINPELDICRIYMHATLCSDLINEIKKILLYTFGGWHYAICTAIVNRSEGYAGQVLEDIKEIMLSFSEITESICSNMLSITGSKLTQKCAVNMQLSLKKAQINYDLLCTKVKTSLKDPSWLKAKCDAFSVLWCVSIKVLLIEIDSLLVGEMVPILQKTIVQEFFCQKTLRTISENSLRIHHAAKLSIFCCKDIILNKTIQNLQEEVNIYTEDFIQLAQTIIATPMSSIKVLAKAEILQRQLTLKTQILTALTGTVNSQYIDSIRDVVYLAYIHSNTLGSSEETRDEFEKVASVFIKRIMTVQENIKVSLYYIKNKRLQSILNLTTEHLVLITSEIISKSRTITDKTCVADVQRLEILIQEWGAKANYILTHLQAIKEINKETTNLISQDLCSKSKVETHFKYANMQQQSEAKITRAEQHNNLKLDQKKSTLPVDHTAEEIESKKAYCSSHSMQSLAEAALFLKSTTETWEEENNHIVLIIKDMSNQMYHMTQFLKKKGPLKNKAELTISAKQIAQCGEAIGKFTSIIADHSLDRHCAKELQAIADQIYNTANQLNIISRVNAATPACRSSYDIIVKNAQNMIKTVLQSINAVETACIKGKVYLVLAKEFSLCDSLIEVMLLLPDWAQSSAKFLAWESHGISQTPTEWSIMNDPAFSRKPRCAKIARTQHCSCDVGFHMSGTSDNSVCQDIDECLLQQHNCTRGTTCINTFGSFQCVNPECPKADENISYVKTSSFQCERNPCPMDSRSCHLAPKTVSFHYLSLPSNLKTPVTLFRMATASAPGRPGPDSLRFGIVGGNGKGHFVMQRSDRQTGELILVQSLQGPQSLEVDVDMSEYLERTFQAKHVSKVTVFVSPNVF</sequence>
<dbReference type="GO" id="GO:0005912">
    <property type="term" value="C:adherens junction"/>
    <property type="evidence" value="ECO:0007669"/>
    <property type="project" value="TreeGrafter"/>
</dbReference>
<dbReference type="InterPro" id="IPR001881">
    <property type="entry name" value="EGF-like_Ca-bd_dom"/>
</dbReference>
<dbReference type="GO" id="GO:0016477">
    <property type="term" value="P:cell migration"/>
    <property type="evidence" value="ECO:0007669"/>
    <property type="project" value="TreeGrafter"/>
</dbReference>
<comment type="subcellular location">
    <subcellularLocation>
        <location evidence="1">Cytoplasm</location>
    </subcellularLocation>
    <subcellularLocation>
        <location evidence="2">Secreted</location>
    </subcellularLocation>
</comment>
<dbReference type="Pfam" id="PF07645">
    <property type="entry name" value="EGF_CA"/>
    <property type="match status" value="1"/>
</dbReference>